<keyword evidence="2" id="KW-1185">Reference proteome</keyword>
<comment type="caution">
    <text evidence="1">The sequence shown here is derived from an EMBL/GenBank/DDBJ whole genome shotgun (WGS) entry which is preliminary data.</text>
</comment>
<name>A0A8J2V2H9_9PROT</name>
<reference evidence="1" key="2">
    <citation type="submission" date="2020-09" db="EMBL/GenBank/DDBJ databases">
        <authorList>
            <person name="Sun Q."/>
            <person name="Zhou Y."/>
        </authorList>
    </citation>
    <scope>NUCLEOTIDE SEQUENCE</scope>
    <source>
        <strain evidence="1">CGMCC 1.12921</strain>
    </source>
</reference>
<dbReference type="EMBL" id="BMGH01000001">
    <property type="protein sequence ID" value="GGD00561.1"/>
    <property type="molecule type" value="Genomic_DNA"/>
</dbReference>
<proteinExistence type="predicted"/>
<protein>
    <submittedName>
        <fullName evidence="1">Uncharacterized protein</fullName>
    </submittedName>
</protein>
<dbReference type="AlphaFoldDB" id="A0A8J2V2H9"/>
<evidence type="ECO:0000313" key="1">
    <source>
        <dbReference type="EMBL" id="GGD00561.1"/>
    </source>
</evidence>
<organism evidence="1 2">
    <name type="scientific">Aquisalinus flavus</name>
    <dbReference type="NCBI Taxonomy" id="1526572"/>
    <lineage>
        <taxon>Bacteria</taxon>
        <taxon>Pseudomonadati</taxon>
        <taxon>Pseudomonadota</taxon>
        <taxon>Alphaproteobacteria</taxon>
        <taxon>Parvularculales</taxon>
        <taxon>Parvularculaceae</taxon>
        <taxon>Aquisalinus</taxon>
    </lineage>
</organism>
<evidence type="ECO:0000313" key="2">
    <source>
        <dbReference type="Proteomes" id="UP000613582"/>
    </source>
</evidence>
<gene>
    <name evidence="1" type="ORF">GCM10011342_06990</name>
</gene>
<dbReference type="Proteomes" id="UP000613582">
    <property type="component" value="Unassembled WGS sequence"/>
</dbReference>
<reference evidence="1" key="1">
    <citation type="journal article" date="2014" name="Int. J. Syst. Evol. Microbiol.">
        <title>Complete genome sequence of Corynebacterium casei LMG S-19264T (=DSM 44701T), isolated from a smear-ripened cheese.</title>
        <authorList>
            <consortium name="US DOE Joint Genome Institute (JGI-PGF)"/>
            <person name="Walter F."/>
            <person name="Albersmeier A."/>
            <person name="Kalinowski J."/>
            <person name="Ruckert C."/>
        </authorList>
    </citation>
    <scope>NUCLEOTIDE SEQUENCE</scope>
    <source>
        <strain evidence="1">CGMCC 1.12921</strain>
    </source>
</reference>
<accession>A0A8J2V2H9</accession>
<sequence>MMSESQTIKKTLLLLTQEEMDLIDLWRLENRFTSRTAAIRALIGRGCRDYFSEDEDDRGTTLIDVQDEAPSVSG</sequence>